<organism evidence="1 2">
    <name type="scientific">Westerdykella ornata</name>
    <dbReference type="NCBI Taxonomy" id="318751"/>
    <lineage>
        <taxon>Eukaryota</taxon>
        <taxon>Fungi</taxon>
        <taxon>Dikarya</taxon>
        <taxon>Ascomycota</taxon>
        <taxon>Pezizomycotina</taxon>
        <taxon>Dothideomycetes</taxon>
        <taxon>Pleosporomycetidae</taxon>
        <taxon>Pleosporales</taxon>
        <taxon>Sporormiaceae</taxon>
        <taxon>Westerdykella</taxon>
    </lineage>
</organism>
<keyword evidence="2" id="KW-1185">Reference proteome</keyword>
<dbReference type="GeneID" id="54547060"/>
<gene>
    <name evidence="1" type="ORF">EI97DRAFT_223849</name>
</gene>
<evidence type="ECO:0000313" key="1">
    <source>
        <dbReference type="EMBL" id="KAF2278939.1"/>
    </source>
</evidence>
<accession>A0A6A6JV77</accession>
<dbReference type="RefSeq" id="XP_033656478.1">
    <property type="nucleotide sequence ID" value="XM_033793885.1"/>
</dbReference>
<dbReference type="Proteomes" id="UP000800097">
    <property type="component" value="Unassembled WGS sequence"/>
</dbReference>
<protein>
    <submittedName>
        <fullName evidence="1">Uncharacterized protein</fullName>
    </submittedName>
</protein>
<name>A0A6A6JV77_WESOR</name>
<reference evidence="1" key="1">
    <citation type="journal article" date="2020" name="Stud. Mycol.">
        <title>101 Dothideomycetes genomes: a test case for predicting lifestyles and emergence of pathogens.</title>
        <authorList>
            <person name="Haridas S."/>
            <person name="Albert R."/>
            <person name="Binder M."/>
            <person name="Bloem J."/>
            <person name="Labutti K."/>
            <person name="Salamov A."/>
            <person name="Andreopoulos B."/>
            <person name="Baker S."/>
            <person name="Barry K."/>
            <person name="Bills G."/>
            <person name="Bluhm B."/>
            <person name="Cannon C."/>
            <person name="Castanera R."/>
            <person name="Culley D."/>
            <person name="Daum C."/>
            <person name="Ezra D."/>
            <person name="Gonzalez J."/>
            <person name="Henrissat B."/>
            <person name="Kuo A."/>
            <person name="Liang C."/>
            <person name="Lipzen A."/>
            <person name="Lutzoni F."/>
            <person name="Magnuson J."/>
            <person name="Mondo S."/>
            <person name="Nolan M."/>
            <person name="Ohm R."/>
            <person name="Pangilinan J."/>
            <person name="Park H.-J."/>
            <person name="Ramirez L."/>
            <person name="Alfaro M."/>
            <person name="Sun H."/>
            <person name="Tritt A."/>
            <person name="Yoshinaga Y."/>
            <person name="Zwiers L.-H."/>
            <person name="Turgeon B."/>
            <person name="Goodwin S."/>
            <person name="Spatafora J."/>
            <person name="Crous P."/>
            <person name="Grigoriev I."/>
        </authorList>
    </citation>
    <scope>NUCLEOTIDE SEQUENCE</scope>
    <source>
        <strain evidence="1">CBS 379.55</strain>
    </source>
</reference>
<proteinExistence type="predicted"/>
<dbReference type="EMBL" id="ML986487">
    <property type="protein sequence ID" value="KAF2278939.1"/>
    <property type="molecule type" value="Genomic_DNA"/>
</dbReference>
<dbReference type="AlphaFoldDB" id="A0A6A6JV77"/>
<evidence type="ECO:0000313" key="2">
    <source>
        <dbReference type="Proteomes" id="UP000800097"/>
    </source>
</evidence>
<sequence length="153" mass="16876">MSSPPLQSPLRSVVPIHQISFTGCLPSPSSHLTQAPCHFTPTLFERRPRRPAAAAGTSPARCWAAYSPPQKPVPFLSLSLMRRTDRSASENDVVSYVSTPAAGKQKEKRRSVSACQHHLCRDGNSFCEHPTVDSFLYYRCCCAGRTSTLILCR</sequence>